<proteinExistence type="inferred from homology"/>
<keyword evidence="8" id="KW-0805">Transcription regulation</keyword>
<feature type="domain" description="C2H2-type" evidence="14">
    <location>
        <begin position="382"/>
        <end position="409"/>
    </location>
</feature>
<dbReference type="FunFam" id="3.30.160.60:FF:000322">
    <property type="entry name" value="GDNF-inducible zinc finger protein 1"/>
    <property type="match status" value="1"/>
</dbReference>
<feature type="domain" description="C2H2-type" evidence="14">
    <location>
        <begin position="438"/>
        <end position="465"/>
    </location>
</feature>
<evidence type="ECO:0000256" key="10">
    <source>
        <dbReference type="ARBA" id="ARBA00023163"/>
    </source>
</evidence>
<keyword evidence="10" id="KW-0804">Transcription</keyword>
<dbReference type="GO" id="GO:0005667">
    <property type="term" value="C:transcription regulator complex"/>
    <property type="evidence" value="ECO:0007669"/>
    <property type="project" value="TreeGrafter"/>
</dbReference>
<feature type="domain" description="C2H2-type" evidence="14">
    <location>
        <begin position="326"/>
        <end position="353"/>
    </location>
</feature>
<evidence type="ECO:0000256" key="7">
    <source>
        <dbReference type="ARBA" id="ARBA00022833"/>
    </source>
</evidence>
<feature type="domain" description="C2H2-type" evidence="14">
    <location>
        <begin position="354"/>
        <end position="381"/>
    </location>
</feature>
<sequence length="465" mass="52131">MQAVAAVLVGQKYPLLCKALSWVPLFSVVQEKDNNLKIIEITNTIIHLLTGEEEQHLEDYRDHSEEITMANLQPLSSLDCASKECGKKIKNGAKDKISNKRNRKRRSERNLGKESSLHDEVEGSPSYLSAENAEDDYIAIIIKEESSSCDEDNITDHGLSTPAEQEKYVSVCVKEESSTEKGKLINSDTSMNLTQADNTFVHIKEESVSCEEGNSTDSDMLVPSLFTLTQSNKNFKYTQKTPNVSIEKCSKCGANFKKKSDFISPESTHTKEKLYNNSECQTCNLDRIKKAVHNRKKLACSLCGKEFSYKSQLATHQRNHTGEKPFSCPECGKSFTWNSHLAAHVRIHTGEKPFACSLCERSFTNSASLVAHQRSHTGEKPFSCSICGKCFTNSTYLVTHQRIHTGEKPFSCSECGKCFTDKSSFIRHLRIHIGVKPFSCSTCGKCFIEKGSLLRHQSIHSKKKQ</sequence>
<dbReference type="GO" id="GO:0031519">
    <property type="term" value="C:PcG protein complex"/>
    <property type="evidence" value="ECO:0007669"/>
    <property type="project" value="TreeGrafter"/>
</dbReference>
<dbReference type="SMART" id="SM00355">
    <property type="entry name" value="ZnF_C2H2"/>
    <property type="match status" value="7"/>
</dbReference>
<dbReference type="PROSITE" id="PS50157">
    <property type="entry name" value="ZINC_FINGER_C2H2_2"/>
    <property type="match status" value="7"/>
</dbReference>
<dbReference type="GO" id="GO:0045892">
    <property type="term" value="P:negative regulation of DNA-templated transcription"/>
    <property type="evidence" value="ECO:0007669"/>
    <property type="project" value="UniProtKB-ARBA"/>
</dbReference>
<evidence type="ECO:0000256" key="5">
    <source>
        <dbReference type="ARBA" id="ARBA00022737"/>
    </source>
</evidence>
<dbReference type="GO" id="GO:0008270">
    <property type="term" value="F:zinc ion binding"/>
    <property type="evidence" value="ECO:0007669"/>
    <property type="project" value="UniProtKB-KW"/>
</dbReference>
<dbReference type="FunFam" id="3.30.160.60:FF:001891">
    <property type="entry name" value="Zinc finger protein 527"/>
    <property type="match status" value="1"/>
</dbReference>
<evidence type="ECO:0000256" key="1">
    <source>
        <dbReference type="ARBA" id="ARBA00003767"/>
    </source>
</evidence>
<evidence type="ECO:0000256" key="12">
    <source>
        <dbReference type="PROSITE-ProRule" id="PRU00042"/>
    </source>
</evidence>
<comment type="subcellular location">
    <subcellularLocation>
        <location evidence="2">Nucleus</location>
    </subcellularLocation>
</comment>
<keyword evidence="11" id="KW-0539">Nucleus</keyword>
<keyword evidence="9" id="KW-0238">DNA-binding</keyword>
<dbReference type="PROSITE" id="PS00028">
    <property type="entry name" value="ZINC_FINGER_C2H2_1"/>
    <property type="match status" value="6"/>
</dbReference>
<feature type="domain" description="C2H2-type" evidence="14">
    <location>
        <begin position="298"/>
        <end position="325"/>
    </location>
</feature>
<feature type="domain" description="C2H2-type" evidence="14">
    <location>
        <begin position="247"/>
        <end position="274"/>
    </location>
</feature>
<keyword evidence="5" id="KW-0677">Repeat</keyword>
<evidence type="ECO:0000313" key="16">
    <source>
        <dbReference type="Proteomes" id="UP001295444"/>
    </source>
</evidence>
<dbReference type="Proteomes" id="UP001295444">
    <property type="component" value="Chromosome 05"/>
</dbReference>
<protein>
    <submittedName>
        <fullName evidence="15">Oocyte zinc finger -like</fullName>
    </submittedName>
</protein>
<reference evidence="15" key="1">
    <citation type="submission" date="2022-03" db="EMBL/GenBank/DDBJ databases">
        <authorList>
            <person name="Alioto T."/>
            <person name="Alioto T."/>
            <person name="Gomez Garrido J."/>
        </authorList>
    </citation>
    <scope>NUCLEOTIDE SEQUENCE</scope>
</reference>
<dbReference type="PANTHER" id="PTHR14003:SF25">
    <property type="entry name" value="GASTRULA ZINC FINGER PROTEIN XLCGF57.1"/>
    <property type="match status" value="1"/>
</dbReference>
<dbReference type="EMBL" id="OW240916">
    <property type="protein sequence ID" value="CAH2292788.1"/>
    <property type="molecule type" value="Genomic_DNA"/>
</dbReference>
<evidence type="ECO:0000256" key="6">
    <source>
        <dbReference type="ARBA" id="ARBA00022771"/>
    </source>
</evidence>
<dbReference type="FunFam" id="3.30.160.60:FF:001311">
    <property type="entry name" value="Zinc finger protein 668"/>
    <property type="match status" value="1"/>
</dbReference>
<name>A0AAD1W421_PELCU</name>
<keyword evidence="7" id="KW-0862">Zinc</keyword>
<evidence type="ECO:0000256" key="11">
    <source>
        <dbReference type="ARBA" id="ARBA00023242"/>
    </source>
</evidence>
<comment type="similarity">
    <text evidence="3">Belongs to the krueppel C2H2-type zinc-finger protein family.</text>
</comment>
<feature type="compositionally biased region" description="Basic and acidic residues" evidence="13">
    <location>
        <begin position="108"/>
        <end position="121"/>
    </location>
</feature>
<evidence type="ECO:0000256" key="9">
    <source>
        <dbReference type="ARBA" id="ARBA00023125"/>
    </source>
</evidence>
<dbReference type="FunFam" id="3.30.160.60:FF:002239">
    <property type="entry name" value="Zinc finger protein 226"/>
    <property type="match status" value="1"/>
</dbReference>
<evidence type="ECO:0000259" key="14">
    <source>
        <dbReference type="PROSITE" id="PS50157"/>
    </source>
</evidence>
<evidence type="ECO:0000256" key="8">
    <source>
        <dbReference type="ARBA" id="ARBA00023015"/>
    </source>
</evidence>
<feature type="region of interest" description="Disordered" evidence="13">
    <location>
        <begin position="92"/>
        <end position="129"/>
    </location>
</feature>
<keyword evidence="6 12" id="KW-0863">Zinc-finger</keyword>
<evidence type="ECO:0000256" key="2">
    <source>
        <dbReference type="ARBA" id="ARBA00004123"/>
    </source>
</evidence>
<dbReference type="Pfam" id="PF00096">
    <property type="entry name" value="zf-C2H2"/>
    <property type="match status" value="6"/>
</dbReference>
<dbReference type="InterPro" id="IPR036236">
    <property type="entry name" value="Znf_C2H2_sf"/>
</dbReference>
<comment type="function">
    <text evidence="1">May be involved in transcriptional regulation.</text>
</comment>
<organism evidence="15 16">
    <name type="scientific">Pelobates cultripes</name>
    <name type="common">Western spadefoot toad</name>
    <dbReference type="NCBI Taxonomy" id="61616"/>
    <lineage>
        <taxon>Eukaryota</taxon>
        <taxon>Metazoa</taxon>
        <taxon>Chordata</taxon>
        <taxon>Craniata</taxon>
        <taxon>Vertebrata</taxon>
        <taxon>Euteleostomi</taxon>
        <taxon>Amphibia</taxon>
        <taxon>Batrachia</taxon>
        <taxon>Anura</taxon>
        <taxon>Pelobatoidea</taxon>
        <taxon>Pelobatidae</taxon>
        <taxon>Pelobates</taxon>
    </lineage>
</organism>
<dbReference type="GO" id="GO:0000981">
    <property type="term" value="F:DNA-binding transcription factor activity, RNA polymerase II-specific"/>
    <property type="evidence" value="ECO:0007669"/>
    <property type="project" value="TreeGrafter"/>
</dbReference>
<keyword evidence="16" id="KW-1185">Reference proteome</keyword>
<evidence type="ECO:0000256" key="3">
    <source>
        <dbReference type="ARBA" id="ARBA00006991"/>
    </source>
</evidence>
<accession>A0AAD1W421</accession>
<dbReference type="AlphaFoldDB" id="A0AAD1W421"/>
<dbReference type="PANTHER" id="PTHR14003">
    <property type="entry name" value="TRANSCRIPTIONAL REPRESSOR PROTEIN YY"/>
    <property type="match status" value="1"/>
</dbReference>
<dbReference type="InterPro" id="IPR013087">
    <property type="entry name" value="Znf_C2H2_type"/>
</dbReference>
<evidence type="ECO:0000313" key="15">
    <source>
        <dbReference type="EMBL" id="CAH2292788.1"/>
    </source>
</evidence>
<dbReference type="GO" id="GO:0000978">
    <property type="term" value="F:RNA polymerase II cis-regulatory region sequence-specific DNA binding"/>
    <property type="evidence" value="ECO:0007669"/>
    <property type="project" value="TreeGrafter"/>
</dbReference>
<evidence type="ECO:0000256" key="13">
    <source>
        <dbReference type="SAM" id="MobiDB-lite"/>
    </source>
</evidence>
<feature type="domain" description="C2H2-type" evidence="14">
    <location>
        <begin position="410"/>
        <end position="437"/>
    </location>
</feature>
<dbReference type="FunFam" id="3.30.160.60:FF:000358">
    <property type="entry name" value="zinc finger protein 24"/>
    <property type="match status" value="2"/>
</dbReference>
<gene>
    <name evidence="15" type="ORF">PECUL_23A040276</name>
</gene>
<dbReference type="Gene3D" id="3.30.160.60">
    <property type="entry name" value="Classic Zinc Finger"/>
    <property type="match status" value="6"/>
</dbReference>
<dbReference type="GO" id="GO:0000785">
    <property type="term" value="C:chromatin"/>
    <property type="evidence" value="ECO:0007669"/>
    <property type="project" value="TreeGrafter"/>
</dbReference>
<evidence type="ECO:0000256" key="4">
    <source>
        <dbReference type="ARBA" id="ARBA00022723"/>
    </source>
</evidence>
<dbReference type="SUPFAM" id="SSF57667">
    <property type="entry name" value="beta-beta-alpha zinc fingers"/>
    <property type="match status" value="3"/>
</dbReference>
<keyword evidence="4" id="KW-0479">Metal-binding</keyword>